<dbReference type="GO" id="GO:0000785">
    <property type="term" value="C:chromatin"/>
    <property type="evidence" value="ECO:0007669"/>
    <property type="project" value="TreeGrafter"/>
</dbReference>
<dbReference type="InterPro" id="IPR038336">
    <property type="entry name" value="NET_sf"/>
</dbReference>
<accession>A0A1Y2FFT0</accession>
<dbReference type="Gene3D" id="1.20.1270.220">
    <property type="match status" value="1"/>
</dbReference>
<feature type="domain" description="NET" evidence="5">
    <location>
        <begin position="976"/>
        <end position="1056"/>
    </location>
</feature>
<dbReference type="OrthoDB" id="784962at2759"/>
<keyword evidence="1 2" id="KW-0103">Bromodomain</keyword>
<dbReference type="Proteomes" id="UP000193920">
    <property type="component" value="Unassembled WGS sequence"/>
</dbReference>
<feature type="region of interest" description="Disordered" evidence="3">
    <location>
        <begin position="146"/>
        <end position="213"/>
    </location>
</feature>
<organism evidence="6 7">
    <name type="scientific">Neocallimastix californiae</name>
    <dbReference type="NCBI Taxonomy" id="1754190"/>
    <lineage>
        <taxon>Eukaryota</taxon>
        <taxon>Fungi</taxon>
        <taxon>Fungi incertae sedis</taxon>
        <taxon>Chytridiomycota</taxon>
        <taxon>Chytridiomycota incertae sedis</taxon>
        <taxon>Neocallimastigomycetes</taxon>
        <taxon>Neocallimastigales</taxon>
        <taxon>Neocallimastigaceae</taxon>
        <taxon>Neocallimastix</taxon>
    </lineage>
</organism>
<feature type="compositionally biased region" description="Acidic residues" evidence="3">
    <location>
        <begin position="945"/>
        <end position="954"/>
    </location>
</feature>
<feature type="compositionally biased region" description="Acidic residues" evidence="3">
    <location>
        <begin position="815"/>
        <end position="824"/>
    </location>
</feature>
<dbReference type="InterPro" id="IPR001487">
    <property type="entry name" value="Bromodomain"/>
</dbReference>
<feature type="compositionally biased region" description="Basic and acidic residues" evidence="3">
    <location>
        <begin position="312"/>
        <end position="343"/>
    </location>
</feature>
<dbReference type="InterPro" id="IPR050935">
    <property type="entry name" value="Bromo_chromatin_reader"/>
</dbReference>
<name>A0A1Y2FFT0_9FUNG</name>
<dbReference type="InterPro" id="IPR018359">
    <property type="entry name" value="Bromodomain_CS"/>
</dbReference>
<proteinExistence type="predicted"/>
<dbReference type="PRINTS" id="PR00503">
    <property type="entry name" value="BROMODOMAIN"/>
</dbReference>
<dbReference type="STRING" id="1754190.A0A1Y2FFT0"/>
<dbReference type="PROSITE" id="PS00633">
    <property type="entry name" value="BROMODOMAIN_1"/>
    <property type="match status" value="1"/>
</dbReference>
<evidence type="ECO:0000256" key="3">
    <source>
        <dbReference type="SAM" id="MobiDB-lite"/>
    </source>
</evidence>
<protein>
    <recommendedName>
        <fullName evidence="8">Bromodomain-containing protein</fullName>
    </recommendedName>
</protein>
<gene>
    <name evidence="6" type="ORF">LY90DRAFT_499773</name>
</gene>
<feature type="region of interest" description="Disordered" evidence="3">
    <location>
        <begin position="858"/>
        <end position="923"/>
    </location>
</feature>
<dbReference type="InterPro" id="IPR036427">
    <property type="entry name" value="Bromodomain-like_sf"/>
</dbReference>
<feature type="region of interest" description="Disordered" evidence="3">
    <location>
        <begin position="1067"/>
        <end position="1095"/>
    </location>
</feature>
<dbReference type="PANTHER" id="PTHR22880">
    <property type="entry name" value="FALZ-RELATED BROMODOMAIN-CONTAINING PROTEINS"/>
    <property type="match status" value="1"/>
</dbReference>
<feature type="compositionally biased region" description="Low complexity" evidence="3">
    <location>
        <begin position="667"/>
        <end position="682"/>
    </location>
</feature>
<dbReference type="Gene3D" id="1.20.920.10">
    <property type="entry name" value="Bromodomain-like"/>
    <property type="match status" value="2"/>
</dbReference>
<dbReference type="GO" id="GO:0006338">
    <property type="term" value="P:chromatin remodeling"/>
    <property type="evidence" value="ECO:0007669"/>
    <property type="project" value="TreeGrafter"/>
</dbReference>
<reference evidence="6 7" key="1">
    <citation type="submission" date="2016-08" db="EMBL/GenBank/DDBJ databases">
        <title>A Parts List for Fungal Cellulosomes Revealed by Comparative Genomics.</title>
        <authorList>
            <consortium name="DOE Joint Genome Institute"/>
            <person name="Haitjema C.H."/>
            <person name="Gilmore S.P."/>
            <person name="Henske J.K."/>
            <person name="Solomon K.V."/>
            <person name="De Groot R."/>
            <person name="Kuo A."/>
            <person name="Mondo S.J."/>
            <person name="Salamov A.A."/>
            <person name="Labutti K."/>
            <person name="Zhao Z."/>
            <person name="Chiniquy J."/>
            <person name="Barry K."/>
            <person name="Brewer H.M."/>
            <person name="Purvine S.O."/>
            <person name="Wright A.T."/>
            <person name="Boxma B."/>
            <person name="Van Alen T."/>
            <person name="Hackstein J.H."/>
            <person name="Baker S.E."/>
            <person name="Grigoriev I.V."/>
            <person name="O'Malley M.A."/>
        </authorList>
    </citation>
    <scope>NUCLEOTIDE SEQUENCE [LARGE SCALE GENOMIC DNA]</scope>
    <source>
        <strain evidence="6 7">G1</strain>
    </source>
</reference>
<feature type="compositionally biased region" description="Polar residues" evidence="3">
    <location>
        <begin position="691"/>
        <end position="701"/>
    </location>
</feature>
<dbReference type="SMART" id="SM00297">
    <property type="entry name" value="BROMO"/>
    <property type="match status" value="2"/>
</dbReference>
<feature type="compositionally biased region" description="Polar residues" evidence="3">
    <location>
        <begin position="877"/>
        <end position="888"/>
    </location>
</feature>
<sequence>MSKGDQHKQDYDIVMDNNGCYSPIDQTDDSETNINQIKILKNIQTQVLSPPNSEPVSSCTVVNSYINSNSCSGSSSFHNQSLYGNYKNKNDNDTEYNKIGEVNNQKVNVDNKKNEKDDKEIKEGNKLDEKNDSKIIVKKSNTKIKESKENNKKDDYGINNRKDIELDKNNKEKDIKTHSQNQNKDKNNIEINNHNKKENNVEKNNEKSKKSSEIKKDVEIKKDNIACFIKEEKFSKENEINIKDKDKQNNENINTSIDSNLLLNNEIKESEDIEMTDVNKENNESDIKEDVEMREVKNEELNINKEEDVEMKDVKEEENVNKVKKENEIEKEHKENEEAKENDNNSNKENISMPPEHIKICTSIVKNLKRHNDSGPFLKPVDPVALGIPDYFTIIHHPMDISTIEKKLKSSSYKNIDEFIDDFSLMFKNCYEYNGIQQPVSLMAKNLEISFNNQLNHYYHEINSSEESSSREIINTTSKDKIHNITDTKNSSTKNNRKTGGKTTNSIYKKRNYNNNSFYSCLYKKSSSRLMKLTGEMVVCTDVLNEILKKRYEHISYPFLQPVDPVALNIPDYPLIIKTPMDISTIQEKLDSGIYLKKKEFEDDFRLIFKNCYQYNPEGTDVYILGKQLEEIFNEYWNYYNDRYEKSLQPPEPVKSNITNHNHNKKSSTANHTNSTSTTTSRKNSHTNSHKVSSQQNTTTTEMKDKIIEDNIEKPIESQITTSNKKNSHSSDHKSQSQQPQPIPNHDHATITPKVSSKSKKRSVSTTIKTTKSKSSKSSTVTQTKQTNHKSSVKKDTKKKGATKVVKKRKLNMSDNEEKEEIIDDFEKAEESDNDEIEELQKTLQTCTARLTMLLEQKSDSLNKKLPPSKKSSAANTNSYTVTSTSHTTKNRRQASHSTTTKKISRNQKNNKLSSKQFKAKHKSNHNFTIDIPKEKYIEEEEEEIEEEIEEEENNNTYSFPSYEDYENPKSQRGVKASLSFNIPSLNMDQKREISDCINKLPLEKMCEVVQIIQESMPLETGQEEIELDIDSFDTTTLWKLYQYVKDNQKKPKKEIRKERVNIKKRIKNEIIDQSDDSSNSLSDSDSDDSFNSSE</sequence>
<dbReference type="PANTHER" id="PTHR22880:SF225">
    <property type="entry name" value="BROMODOMAIN-CONTAINING PROTEIN BET-1-RELATED"/>
    <property type="match status" value="1"/>
</dbReference>
<dbReference type="PROSITE" id="PS50014">
    <property type="entry name" value="BROMODOMAIN_2"/>
    <property type="match status" value="2"/>
</dbReference>
<evidence type="ECO:0008006" key="8">
    <source>
        <dbReference type="Google" id="ProtNLM"/>
    </source>
</evidence>
<dbReference type="Pfam" id="PF00439">
    <property type="entry name" value="Bromodomain"/>
    <property type="match status" value="2"/>
</dbReference>
<evidence type="ECO:0000259" key="5">
    <source>
        <dbReference type="PROSITE" id="PS51525"/>
    </source>
</evidence>
<evidence type="ECO:0000313" key="6">
    <source>
        <dbReference type="EMBL" id="ORY82808.1"/>
    </source>
</evidence>
<feature type="domain" description="Bromo" evidence="4">
    <location>
        <begin position="369"/>
        <end position="441"/>
    </location>
</feature>
<evidence type="ECO:0000256" key="1">
    <source>
        <dbReference type="ARBA" id="ARBA00023117"/>
    </source>
</evidence>
<comment type="caution">
    <text evidence="6">The sequence shown here is derived from an EMBL/GenBank/DDBJ whole genome shotgun (WGS) entry which is preliminary data.</text>
</comment>
<feature type="region of interest" description="Disordered" evidence="3">
    <location>
        <begin position="484"/>
        <end position="506"/>
    </location>
</feature>
<feature type="region of interest" description="Disordered" evidence="3">
    <location>
        <begin position="945"/>
        <end position="969"/>
    </location>
</feature>
<feature type="compositionally biased region" description="Low complexity" evidence="3">
    <location>
        <begin position="776"/>
        <end position="786"/>
    </location>
</feature>
<dbReference type="GO" id="GO:0005634">
    <property type="term" value="C:nucleus"/>
    <property type="evidence" value="ECO:0007669"/>
    <property type="project" value="TreeGrafter"/>
</dbReference>
<feature type="region of interest" description="Disordered" evidence="3">
    <location>
        <begin position="648"/>
        <end position="835"/>
    </location>
</feature>
<evidence type="ECO:0000313" key="7">
    <source>
        <dbReference type="Proteomes" id="UP000193920"/>
    </source>
</evidence>
<feature type="compositionally biased region" description="Basic residues" evidence="3">
    <location>
        <begin position="787"/>
        <end position="811"/>
    </location>
</feature>
<dbReference type="EMBL" id="MCOG01000008">
    <property type="protein sequence ID" value="ORY82808.1"/>
    <property type="molecule type" value="Genomic_DNA"/>
</dbReference>
<evidence type="ECO:0000259" key="4">
    <source>
        <dbReference type="PROSITE" id="PS50014"/>
    </source>
</evidence>
<keyword evidence="7" id="KW-1185">Reference proteome</keyword>
<dbReference type="PROSITE" id="PS51525">
    <property type="entry name" value="NET"/>
    <property type="match status" value="1"/>
</dbReference>
<feature type="compositionally biased region" description="Polar residues" evidence="3">
    <location>
        <begin position="896"/>
        <end position="917"/>
    </location>
</feature>
<feature type="compositionally biased region" description="Low complexity" evidence="3">
    <location>
        <begin position="864"/>
        <end position="876"/>
    </location>
</feature>
<dbReference type="InterPro" id="IPR027353">
    <property type="entry name" value="NET_dom"/>
</dbReference>
<dbReference type="Pfam" id="PF17035">
    <property type="entry name" value="BET"/>
    <property type="match status" value="1"/>
</dbReference>
<dbReference type="SUPFAM" id="SSF47370">
    <property type="entry name" value="Bromodomain"/>
    <property type="match status" value="2"/>
</dbReference>
<feature type="region of interest" description="Disordered" evidence="3">
    <location>
        <begin position="312"/>
        <end position="353"/>
    </location>
</feature>
<dbReference type="AlphaFoldDB" id="A0A1Y2FFT0"/>
<dbReference type="GO" id="GO:0006355">
    <property type="term" value="P:regulation of DNA-templated transcription"/>
    <property type="evidence" value="ECO:0007669"/>
    <property type="project" value="TreeGrafter"/>
</dbReference>
<feature type="domain" description="Bromo" evidence="4">
    <location>
        <begin position="551"/>
        <end position="623"/>
    </location>
</feature>
<evidence type="ECO:0000256" key="2">
    <source>
        <dbReference type="PROSITE-ProRule" id="PRU00035"/>
    </source>
</evidence>
<feature type="compositionally biased region" description="Low complexity" evidence="3">
    <location>
        <begin position="1077"/>
        <end position="1095"/>
    </location>
</feature>
<feature type="compositionally biased region" description="Basic and acidic residues" evidence="3">
    <location>
        <begin position="702"/>
        <end position="716"/>
    </location>
</feature>